<dbReference type="SUPFAM" id="SSF52283">
    <property type="entry name" value="Formate/glycerate dehydrogenase catalytic domain-like"/>
    <property type="match status" value="1"/>
</dbReference>
<dbReference type="Pfam" id="PF01262">
    <property type="entry name" value="AlaDh_PNT_C"/>
    <property type="match status" value="1"/>
</dbReference>
<dbReference type="EMBL" id="BGOW01000006">
    <property type="protein sequence ID" value="GBL45178.1"/>
    <property type="molecule type" value="Genomic_DNA"/>
</dbReference>
<evidence type="ECO:0000256" key="9">
    <source>
        <dbReference type="PIRSR" id="PIRSR000183-4"/>
    </source>
</evidence>
<dbReference type="Gene3D" id="3.40.50.720">
    <property type="entry name" value="NAD(P)-binding Rossmann-like Domain"/>
    <property type="match status" value="2"/>
</dbReference>
<accession>A0A401JBX1</accession>
<dbReference type="RefSeq" id="WP_124704004.1">
    <property type="nucleotide sequence ID" value="NZ_BGOW01000006.1"/>
</dbReference>
<dbReference type="GO" id="GO:0000166">
    <property type="term" value="F:nucleotide binding"/>
    <property type="evidence" value="ECO:0007669"/>
    <property type="project" value="UniProtKB-KW"/>
</dbReference>
<keyword evidence="8" id="KW-0547">Nucleotide-binding</keyword>
<proteinExistence type="inferred from homology"/>
<feature type="active site" description="Proton donor/acceptor" evidence="6">
    <location>
        <position position="94"/>
    </location>
</feature>
<reference evidence="12 13" key="1">
    <citation type="journal article" date="2019" name="Front. Microbiol.">
        <title>Genomes of Neutrophilic Sulfur-Oxidizing Chemolithoautotrophs Representing 9 Proteobacterial Species From 8 Genera.</title>
        <authorList>
            <person name="Watanabe T."/>
            <person name="Kojima H."/>
            <person name="Umezawa K."/>
            <person name="Hori C."/>
            <person name="Takasuka T.E."/>
            <person name="Kato Y."/>
            <person name="Fukui M."/>
        </authorList>
    </citation>
    <scope>NUCLEOTIDE SEQUENCE [LARGE SCALE GENOMIC DNA]</scope>
    <source>
        <strain evidence="12 13">TTN</strain>
    </source>
</reference>
<organism evidence="12 13">
    <name type="scientific">Sulfuriferula multivorans</name>
    <dbReference type="NCBI Taxonomy" id="1559896"/>
    <lineage>
        <taxon>Bacteria</taxon>
        <taxon>Pseudomonadati</taxon>
        <taxon>Pseudomonadota</taxon>
        <taxon>Betaproteobacteria</taxon>
        <taxon>Nitrosomonadales</taxon>
        <taxon>Sulfuricellaceae</taxon>
        <taxon>Sulfuriferula</taxon>
    </lineage>
</organism>
<feature type="binding site" evidence="8">
    <location>
        <position position="201"/>
    </location>
    <ligand>
        <name>NAD(+)</name>
        <dbReference type="ChEBI" id="CHEBI:57540"/>
    </ligand>
</feature>
<dbReference type="PIRSF" id="PIRSF000183">
    <property type="entry name" value="Alanine_dh"/>
    <property type="match status" value="1"/>
</dbReference>
<dbReference type="SUPFAM" id="SSF51735">
    <property type="entry name" value="NAD(P)-binding Rossmann-fold domains"/>
    <property type="match status" value="1"/>
</dbReference>
<evidence type="ECO:0000256" key="4">
    <source>
        <dbReference type="ARBA" id="ARBA00023027"/>
    </source>
</evidence>
<keyword evidence="3 5" id="KW-0560">Oxidoreductase</keyword>
<protein>
    <recommendedName>
        <fullName evidence="2 5">Alanine dehydrogenase</fullName>
        <ecNumber evidence="2 5">1.4.1.1</ecNumber>
    </recommendedName>
</protein>
<dbReference type="InterPro" id="IPR007698">
    <property type="entry name" value="AlaDH/PNT_NAD(H)-bd"/>
</dbReference>
<dbReference type="InterPro" id="IPR007886">
    <property type="entry name" value="AlaDH/PNT_N"/>
</dbReference>
<feature type="active site" description="Proton donor/acceptor" evidence="6">
    <location>
        <position position="268"/>
    </location>
</feature>
<keyword evidence="13" id="KW-1185">Reference proteome</keyword>
<dbReference type="SMART" id="SM01003">
    <property type="entry name" value="AlaDh_PNT_N"/>
    <property type="match status" value="1"/>
</dbReference>
<feature type="binding site" evidence="8">
    <location>
        <position position="196"/>
    </location>
    <ligand>
        <name>NAD(+)</name>
        <dbReference type="ChEBI" id="CHEBI:57540"/>
    </ligand>
</feature>
<feature type="binding site" evidence="8">
    <location>
        <position position="277"/>
    </location>
    <ligand>
        <name>NAD(+)</name>
        <dbReference type="ChEBI" id="CHEBI:57540"/>
    </ligand>
</feature>
<dbReference type="GO" id="GO:0005886">
    <property type="term" value="C:plasma membrane"/>
    <property type="evidence" value="ECO:0007669"/>
    <property type="project" value="TreeGrafter"/>
</dbReference>
<comment type="caution">
    <text evidence="12">The sequence shown here is derived from an EMBL/GenBank/DDBJ whole genome shotgun (WGS) entry which is preliminary data.</text>
</comment>
<dbReference type="CDD" id="cd05305">
    <property type="entry name" value="L-AlaDH"/>
    <property type="match status" value="1"/>
</dbReference>
<dbReference type="SMART" id="SM01002">
    <property type="entry name" value="AlaDh_PNT_C"/>
    <property type="match status" value="1"/>
</dbReference>
<feature type="binding site" evidence="7">
    <location>
        <position position="73"/>
    </location>
    <ligand>
        <name>substrate</name>
    </ligand>
</feature>
<dbReference type="GO" id="GO:0046872">
    <property type="term" value="F:metal ion binding"/>
    <property type="evidence" value="ECO:0007669"/>
    <property type="project" value="UniProtKB-KW"/>
</dbReference>
<feature type="domain" description="Alanine dehydrogenase/pyridine nucleotide transhydrogenase N-terminal" evidence="11">
    <location>
        <begin position="4"/>
        <end position="135"/>
    </location>
</feature>
<comment type="similarity">
    <text evidence="1 5">Belongs to the AlaDH/PNT family.</text>
</comment>
<dbReference type="InterPro" id="IPR036291">
    <property type="entry name" value="NAD(P)-bd_dom_sf"/>
</dbReference>
<evidence type="ECO:0000256" key="2">
    <source>
        <dbReference type="ARBA" id="ARBA00012897"/>
    </source>
</evidence>
<dbReference type="FunFam" id="3.40.50.720:FF:000049">
    <property type="entry name" value="Alanine dehydrogenase"/>
    <property type="match status" value="1"/>
</dbReference>
<dbReference type="Proteomes" id="UP000286806">
    <property type="component" value="Unassembled WGS sequence"/>
</dbReference>
<keyword evidence="4 5" id="KW-0520">NAD</keyword>
<feature type="domain" description="Alanine dehydrogenase/pyridine nucleotide transhydrogenase NAD(H)-binding" evidence="10">
    <location>
        <begin position="147"/>
        <end position="295"/>
    </location>
</feature>
<feature type="binding site" evidence="8">
    <location>
        <begin position="296"/>
        <end position="299"/>
    </location>
    <ligand>
        <name>NAD(+)</name>
        <dbReference type="ChEBI" id="CHEBI:57540"/>
    </ligand>
</feature>
<evidence type="ECO:0000256" key="5">
    <source>
        <dbReference type="PIRNR" id="PIRNR000183"/>
    </source>
</evidence>
<keyword evidence="9" id="KW-0460">Magnesium</keyword>
<feature type="binding site" evidence="8">
    <location>
        <begin position="237"/>
        <end position="238"/>
    </location>
    <ligand>
        <name>NAD(+)</name>
        <dbReference type="ChEBI" id="CHEBI:57540"/>
    </ligand>
</feature>
<feature type="binding site" evidence="9">
    <location>
        <position position="321"/>
    </location>
    <ligand>
        <name>Mg(2+)</name>
        <dbReference type="ChEBI" id="CHEBI:18420"/>
    </ligand>
</feature>
<keyword evidence="9" id="KW-0479">Metal-binding</keyword>
<comment type="cofactor">
    <cofactor evidence="9">
        <name>Mg(2+)</name>
        <dbReference type="ChEBI" id="CHEBI:18420"/>
    </cofactor>
    <text evidence="9">Binds 1 Mg(2+) ion per subunit.</text>
</comment>
<dbReference type="Pfam" id="PF05222">
    <property type="entry name" value="AlaDh_PNT_N"/>
    <property type="match status" value="1"/>
</dbReference>
<dbReference type="GO" id="GO:0000286">
    <property type="term" value="F:alanine dehydrogenase activity"/>
    <property type="evidence" value="ECO:0007669"/>
    <property type="project" value="UniProtKB-UniRule"/>
</dbReference>
<evidence type="ECO:0000259" key="10">
    <source>
        <dbReference type="SMART" id="SM01002"/>
    </source>
</evidence>
<evidence type="ECO:0000256" key="3">
    <source>
        <dbReference type="ARBA" id="ARBA00023002"/>
    </source>
</evidence>
<evidence type="ECO:0000256" key="8">
    <source>
        <dbReference type="PIRSR" id="PIRSR000183-3"/>
    </source>
</evidence>
<dbReference type="EC" id="1.4.1.1" evidence="2 5"/>
<dbReference type="GO" id="GO:0042853">
    <property type="term" value="P:L-alanine catabolic process"/>
    <property type="evidence" value="ECO:0007669"/>
    <property type="project" value="InterPro"/>
</dbReference>
<dbReference type="PANTHER" id="PTHR42795:SF1">
    <property type="entry name" value="ALANINE DEHYDROGENASE"/>
    <property type="match status" value="1"/>
</dbReference>
<feature type="binding site" evidence="7">
    <location>
        <position position="15"/>
    </location>
    <ligand>
        <name>substrate</name>
    </ligand>
</feature>
<dbReference type="AlphaFoldDB" id="A0A401JBX1"/>
<dbReference type="OrthoDB" id="9804592at2"/>
<sequence>MRIGIPKEIKDHEYRVGVTPAGVSALKAHGHEVLVETLAGARIGFSDALYEAAGAMITGRSEVYGCDMVIKVKEPQPSEVALLREGQVLFCYLHLAPEPELTRGLLERKVIGIAYETVTDAQGNLPLLIPMSEVAGRLAVQTGATALQIANGGSGVLLGGVPGVAPGKVVILGGGASGINAAKMALGLGAEVTVLDINLARLRYLDDVFGMRVKTRFSEPAAIAELTREADLVIGAVLIPGQRAPRLLTRDMIKAMKPGSAFVDIAIDQGGCAETSRPTTHSDPTYVEHGVVHYCVTNMPGATARTSTLALTQATLPLALELADKGCARALLDNPGLREGLNVFRGQVTHRAVAADLGYAFEAFAMTELAA</sequence>
<dbReference type="NCBIfam" id="TIGR00518">
    <property type="entry name" value="alaDH"/>
    <property type="match status" value="1"/>
</dbReference>
<feature type="binding site" evidence="8">
    <location>
        <position position="132"/>
    </location>
    <ligand>
        <name>NAD(+)</name>
        <dbReference type="ChEBI" id="CHEBI:57540"/>
    </ligand>
</feature>
<evidence type="ECO:0000256" key="6">
    <source>
        <dbReference type="PIRSR" id="PIRSR000183-1"/>
    </source>
</evidence>
<evidence type="ECO:0000256" key="7">
    <source>
        <dbReference type="PIRSR" id="PIRSR000183-2"/>
    </source>
</evidence>
<feature type="binding site" evidence="8">
    <location>
        <begin position="265"/>
        <end position="268"/>
    </location>
    <ligand>
        <name>NAD(+)</name>
        <dbReference type="ChEBI" id="CHEBI:57540"/>
    </ligand>
</feature>
<evidence type="ECO:0000259" key="11">
    <source>
        <dbReference type="SMART" id="SM01003"/>
    </source>
</evidence>
<evidence type="ECO:0000313" key="13">
    <source>
        <dbReference type="Proteomes" id="UP000286806"/>
    </source>
</evidence>
<evidence type="ECO:0000313" key="12">
    <source>
        <dbReference type="EMBL" id="GBL45178.1"/>
    </source>
</evidence>
<dbReference type="InterPro" id="IPR008141">
    <property type="entry name" value="Ala_DH"/>
</dbReference>
<dbReference type="PANTHER" id="PTHR42795">
    <property type="entry name" value="ALANINE DEHYDROGENASE"/>
    <property type="match status" value="1"/>
</dbReference>
<gene>
    <name evidence="12" type="ORF">SFMTTN_0982</name>
</gene>
<evidence type="ECO:0000256" key="1">
    <source>
        <dbReference type="ARBA" id="ARBA00005689"/>
    </source>
</evidence>
<name>A0A401JBX1_9PROT</name>
<comment type="catalytic activity">
    <reaction evidence="5">
        <text>L-alanine + NAD(+) + H2O = pyruvate + NH4(+) + NADH + H(+)</text>
        <dbReference type="Rhea" id="RHEA:18405"/>
        <dbReference type="ChEBI" id="CHEBI:15361"/>
        <dbReference type="ChEBI" id="CHEBI:15377"/>
        <dbReference type="ChEBI" id="CHEBI:15378"/>
        <dbReference type="ChEBI" id="CHEBI:28938"/>
        <dbReference type="ChEBI" id="CHEBI:57540"/>
        <dbReference type="ChEBI" id="CHEBI:57945"/>
        <dbReference type="ChEBI" id="CHEBI:57972"/>
        <dbReference type="EC" id="1.4.1.1"/>
    </reaction>
</comment>
<feature type="binding site" evidence="8">
    <location>
        <position position="218"/>
    </location>
    <ligand>
        <name>NAD(+)</name>
        <dbReference type="ChEBI" id="CHEBI:57540"/>
    </ligand>
</feature>